<comment type="cofactor">
    <cofactor evidence="1">
        <name>Ca(2+)</name>
        <dbReference type="ChEBI" id="CHEBI:29108"/>
    </cofactor>
</comment>
<dbReference type="InterPro" id="IPR003961">
    <property type="entry name" value="FN3_dom"/>
</dbReference>
<dbReference type="InterPro" id="IPR013783">
    <property type="entry name" value="Ig-like_fold"/>
</dbReference>
<dbReference type="SUPFAM" id="SSF49899">
    <property type="entry name" value="Concanavalin A-like lectins/glucanases"/>
    <property type="match status" value="2"/>
</dbReference>
<dbReference type="InterPro" id="IPR051360">
    <property type="entry name" value="Neuronal_Pentraxin_Related"/>
</dbReference>
<evidence type="ECO:0000313" key="8">
    <source>
        <dbReference type="EMBL" id="QJE98703.1"/>
    </source>
</evidence>
<accession>A0A858RRY4</accession>
<dbReference type="PROSITE" id="PS50853">
    <property type="entry name" value="FN3"/>
    <property type="match status" value="1"/>
</dbReference>
<feature type="signal peptide" evidence="6">
    <location>
        <begin position="1"/>
        <end position="34"/>
    </location>
</feature>
<keyword evidence="9" id="KW-1185">Reference proteome</keyword>
<dbReference type="Pfam" id="PF13385">
    <property type="entry name" value="Laminin_G_3"/>
    <property type="match status" value="2"/>
</dbReference>
<dbReference type="AlphaFoldDB" id="A0A858RRY4"/>
<dbReference type="InterPro" id="IPR036116">
    <property type="entry name" value="FN3_sf"/>
</dbReference>
<feature type="chain" id="PRO_5032639172" description="Fibronectin type-III domain-containing protein" evidence="6">
    <location>
        <begin position="35"/>
        <end position="1057"/>
    </location>
</feature>
<dbReference type="GO" id="GO:0046872">
    <property type="term" value="F:metal ion binding"/>
    <property type="evidence" value="ECO:0007669"/>
    <property type="project" value="UniProtKB-KW"/>
</dbReference>
<protein>
    <recommendedName>
        <fullName evidence="7">Fibronectin type-III domain-containing protein</fullName>
    </recommendedName>
</protein>
<dbReference type="PANTHER" id="PTHR19277">
    <property type="entry name" value="PENTRAXIN"/>
    <property type="match status" value="1"/>
</dbReference>
<evidence type="ECO:0000313" key="9">
    <source>
        <dbReference type="Proteomes" id="UP000501812"/>
    </source>
</evidence>
<organism evidence="8 9">
    <name type="scientific">Luteolibacter luteus</name>
    <dbReference type="NCBI Taxonomy" id="2728835"/>
    <lineage>
        <taxon>Bacteria</taxon>
        <taxon>Pseudomonadati</taxon>
        <taxon>Verrucomicrobiota</taxon>
        <taxon>Verrucomicrobiia</taxon>
        <taxon>Verrucomicrobiales</taxon>
        <taxon>Verrucomicrobiaceae</taxon>
        <taxon>Luteolibacter</taxon>
    </lineage>
</organism>
<reference evidence="8 9" key="1">
    <citation type="submission" date="2020-04" db="EMBL/GenBank/DDBJ databases">
        <title>Luteolibacter sp. G-1-1-1 isolated from soil.</title>
        <authorList>
            <person name="Dahal R.H."/>
        </authorList>
    </citation>
    <scope>NUCLEOTIDE SEQUENCE [LARGE SCALE GENOMIC DNA]</scope>
    <source>
        <strain evidence="8 9">G-1-1-1</strain>
    </source>
</reference>
<dbReference type="CDD" id="cd00063">
    <property type="entry name" value="FN3"/>
    <property type="match status" value="1"/>
</dbReference>
<evidence type="ECO:0000256" key="3">
    <source>
        <dbReference type="ARBA" id="ARBA00022729"/>
    </source>
</evidence>
<dbReference type="KEGG" id="luo:HHL09_23940"/>
<dbReference type="Proteomes" id="UP000501812">
    <property type="component" value="Chromosome"/>
</dbReference>
<evidence type="ECO:0000256" key="5">
    <source>
        <dbReference type="ARBA" id="ARBA00023157"/>
    </source>
</evidence>
<feature type="domain" description="Fibronectin type-III" evidence="7">
    <location>
        <begin position="264"/>
        <end position="354"/>
    </location>
</feature>
<dbReference type="Gene3D" id="2.60.120.200">
    <property type="match status" value="2"/>
</dbReference>
<dbReference type="Gene3D" id="2.60.40.10">
    <property type="entry name" value="Immunoglobulins"/>
    <property type="match status" value="1"/>
</dbReference>
<sequence>MKPIDSIHQYPGLRLGSLALAAAAGLGMAAPARAELVGRWFTGDESLADVSGFTDPGTHDGVAFGGNAGALAYSSDVPPGFTGKSVDLSAGNVGVQIANSATADAGYQGTFDEGVSSQLTVAFWAKGFPNDWSPWIGKRGEDNIGWQVRRFANSSGPCFTIRGLDNADGGGTATAVNTPIKWRHFAAVWDQSTGTRTIYVDGVVSHVVTNSFGQNMTLAPNHHLILGGRSGGGDGLENPFAGQIFDVRIYNNALTQPEVTDLIPQSAPTGLVATPGGSKVHLDWKPNTGAASYTVSTKNLNTNVEVTDVVTEPPFIKSSLSNGVPYEFKVLATNGAGNGPYSAVANVTPNTGTGKDIVYFELDGYGAAKITGTNIVKYVPTSADLSIITANYRVSPFASEDPDFPSGTFRDFTSPVTYTIKAENNTTQAYNVQVITADPLTYNFDTDLQGWKQIWPLPVNGNLWTNGSIGTAEGPGADAASTRFGRSPAFYLNNSGPLTYQLAGGTGHFDFPNLGPSEIPQDSIDDGGFSGIALRDVATNTYILAKHRSSNGGGYESGSFTESELAPYVNDGKRYTLDFIDYNKGGWGWARLENVSIPATVAPPETAAPEANILSFTLSNPSTITTSGDSITMTLPFGTNVTTLAPTFILSDGATSSKPSGSTQNFTSPVSYVITSSDLATTRTYSVSAVVMPDPALALVGRWGAGSESLADTSGFTPAGTHDGVAVGGNAAALTYSSDVPPGFTGKSIDLSAGEVGISINNSATTDAAYVNTFDEGIREHVTIAFWAKGIPGTWSPWVAKGGENGVGYQVRRVDQEPIAGFTIRGLGNEDGRGSTINILEGQPAWHHYAGVWDQTTGIRSLYVDGVLSHDVNTLGQVMSLASGRHLALGARQNDVNGGYGNYFVGQLYDVRIYKQKLFSNQVQALAASPLFANWISTNYPGLSDKTSGGDPDGDGLSNFDEFAFGTNPGDGGSANPILVLPNKTTGVFQYQRLAPTASGLNYTVLTSPDLVTWTEDTTATAGQSVTATNGDVQTVTVTISAASLAESKLFVRISAQ</sequence>
<dbReference type="SMART" id="SM00060">
    <property type="entry name" value="FN3"/>
    <property type="match status" value="1"/>
</dbReference>
<evidence type="ECO:0000259" key="7">
    <source>
        <dbReference type="PROSITE" id="PS50853"/>
    </source>
</evidence>
<evidence type="ECO:0000256" key="6">
    <source>
        <dbReference type="SAM" id="SignalP"/>
    </source>
</evidence>
<keyword evidence="4" id="KW-0106">Calcium</keyword>
<dbReference type="RefSeq" id="WP_169457190.1">
    <property type="nucleotide sequence ID" value="NZ_CP051774.1"/>
</dbReference>
<dbReference type="InterPro" id="IPR006558">
    <property type="entry name" value="LamG-like"/>
</dbReference>
<dbReference type="EMBL" id="CP051774">
    <property type="protein sequence ID" value="QJE98703.1"/>
    <property type="molecule type" value="Genomic_DNA"/>
</dbReference>
<dbReference type="SMART" id="SM00560">
    <property type="entry name" value="LamGL"/>
    <property type="match status" value="1"/>
</dbReference>
<evidence type="ECO:0000256" key="2">
    <source>
        <dbReference type="ARBA" id="ARBA00022723"/>
    </source>
</evidence>
<dbReference type="SUPFAM" id="SSF49265">
    <property type="entry name" value="Fibronectin type III"/>
    <property type="match status" value="1"/>
</dbReference>
<keyword evidence="2" id="KW-0479">Metal-binding</keyword>
<name>A0A858RRY4_9BACT</name>
<evidence type="ECO:0000256" key="1">
    <source>
        <dbReference type="ARBA" id="ARBA00001913"/>
    </source>
</evidence>
<dbReference type="Pfam" id="PF00041">
    <property type="entry name" value="fn3"/>
    <property type="match status" value="1"/>
</dbReference>
<keyword evidence="3 6" id="KW-0732">Signal</keyword>
<gene>
    <name evidence="8" type="ORF">HHL09_23940</name>
</gene>
<dbReference type="Gene3D" id="2.60.40.2340">
    <property type="match status" value="2"/>
</dbReference>
<evidence type="ECO:0000256" key="4">
    <source>
        <dbReference type="ARBA" id="ARBA00022837"/>
    </source>
</evidence>
<proteinExistence type="predicted"/>
<dbReference type="InterPro" id="IPR013320">
    <property type="entry name" value="ConA-like_dom_sf"/>
</dbReference>
<keyword evidence="5" id="KW-1015">Disulfide bond</keyword>
<dbReference type="PANTHER" id="PTHR19277:SF125">
    <property type="entry name" value="B6"/>
    <property type="match status" value="1"/>
</dbReference>